<proteinExistence type="predicted"/>
<feature type="non-terminal residue" evidence="2">
    <location>
        <position position="1"/>
    </location>
</feature>
<gene>
    <name evidence="2" type="ORF">METZ01_LOCUS351169</name>
</gene>
<reference evidence="2" key="1">
    <citation type="submission" date="2018-05" db="EMBL/GenBank/DDBJ databases">
        <authorList>
            <person name="Lanie J.A."/>
            <person name="Ng W.-L."/>
            <person name="Kazmierczak K.M."/>
            <person name="Andrzejewski T.M."/>
            <person name="Davidsen T.M."/>
            <person name="Wayne K.J."/>
            <person name="Tettelin H."/>
            <person name="Glass J.I."/>
            <person name="Rusch D."/>
            <person name="Podicherti R."/>
            <person name="Tsui H.-C.T."/>
            <person name="Winkler M.E."/>
        </authorList>
    </citation>
    <scope>NUCLEOTIDE SEQUENCE</scope>
</reference>
<evidence type="ECO:0000259" key="1">
    <source>
        <dbReference type="Pfam" id="PF03703"/>
    </source>
</evidence>
<dbReference type="Pfam" id="PF03703">
    <property type="entry name" value="bPH_2"/>
    <property type="match status" value="1"/>
</dbReference>
<dbReference type="InterPro" id="IPR005182">
    <property type="entry name" value="YdbS-like_PH"/>
</dbReference>
<sequence length="112" mass="12492">ITIQSGILTKKEKNIPYRSITDFVLVRGPFDRILGIGTIKVQTAGQSAEGYEGNLSGLLDYGPLHADLREKLKFLHPISESATTSEPIKQNDDSVLIQILEELKEIRKNTEK</sequence>
<feature type="domain" description="YdbS-like PH" evidence="1">
    <location>
        <begin position="1"/>
        <end position="48"/>
    </location>
</feature>
<name>A0A382RMC9_9ZZZZ</name>
<accession>A0A382RMC9</accession>
<dbReference type="EMBL" id="UINC01122481">
    <property type="protein sequence ID" value="SVC98315.1"/>
    <property type="molecule type" value="Genomic_DNA"/>
</dbReference>
<dbReference type="AlphaFoldDB" id="A0A382RMC9"/>
<organism evidence="2">
    <name type="scientific">marine metagenome</name>
    <dbReference type="NCBI Taxonomy" id="408172"/>
    <lineage>
        <taxon>unclassified sequences</taxon>
        <taxon>metagenomes</taxon>
        <taxon>ecological metagenomes</taxon>
    </lineage>
</organism>
<evidence type="ECO:0000313" key="2">
    <source>
        <dbReference type="EMBL" id="SVC98315.1"/>
    </source>
</evidence>
<protein>
    <recommendedName>
        <fullName evidence="1">YdbS-like PH domain-containing protein</fullName>
    </recommendedName>
</protein>